<gene>
    <name evidence="7" type="ORF">GCM10025867_18020</name>
</gene>
<accession>A0ABN6Y0P3</accession>
<evidence type="ECO:0000256" key="1">
    <source>
        <dbReference type="ARBA" id="ARBA00023015"/>
    </source>
</evidence>
<dbReference type="EMBL" id="AP027732">
    <property type="protein sequence ID" value="BDZ49561.1"/>
    <property type="molecule type" value="Genomic_DNA"/>
</dbReference>
<reference evidence="8" key="1">
    <citation type="journal article" date="2019" name="Int. J. Syst. Evol. Microbiol.">
        <title>The Global Catalogue of Microorganisms (GCM) 10K type strain sequencing project: providing services to taxonomists for standard genome sequencing and annotation.</title>
        <authorList>
            <consortium name="The Broad Institute Genomics Platform"/>
            <consortium name="The Broad Institute Genome Sequencing Center for Infectious Disease"/>
            <person name="Wu L."/>
            <person name="Ma J."/>
        </authorList>
    </citation>
    <scope>NUCLEOTIDE SEQUENCE [LARGE SCALE GENOMIC DNA]</scope>
    <source>
        <strain evidence="8">NBRC 108728</strain>
    </source>
</reference>
<dbReference type="RefSeq" id="WP_286346324.1">
    <property type="nucleotide sequence ID" value="NZ_AP027732.1"/>
</dbReference>
<dbReference type="PROSITE" id="PS50943">
    <property type="entry name" value="HTH_CROC1"/>
    <property type="match status" value="1"/>
</dbReference>
<evidence type="ECO:0000313" key="7">
    <source>
        <dbReference type="EMBL" id="BDZ49561.1"/>
    </source>
</evidence>
<evidence type="ECO:0000259" key="5">
    <source>
        <dbReference type="PROSITE" id="PS50932"/>
    </source>
</evidence>
<dbReference type="Pfam" id="PF00356">
    <property type="entry name" value="LacI"/>
    <property type="match status" value="1"/>
</dbReference>
<dbReference type="SMART" id="SM00354">
    <property type="entry name" value="HTH_LACI"/>
    <property type="match status" value="1"/>
</dbReference>
<dbReference type="Gene3D" id="3.40.50.2300">
    <property type="match status" value="2"/>
</dbReference>
<dbReference type="InterPro" id="IPR010982">
    <property type="entry name" value="Lambda_DNA-bd_dom_sf"/>
</dbReference>
<dbReference type="SUPFAM" id="SSF47413">
    <property type="entry name" value="lambda repressor-like DNA-binding domains"/>
    <property type="match status" value="1"/>
</dbReference>
<evidence type="ECO:0000259" key="6">
    <source>
        <dbReference type="PROSITE" id="PS50943"/>
    </source>
</evidence>
<dbReference type="InterPro" id="IPR028082">
    <property type="entry name" value="Peripla_BP_I"/>
</dbReference>
<sequence length="337" mass="36765">MNNRRVTIDDVAGEAGVSRQTVSNYIRGKGRVGQETGERIRDIIERLDYTPHPGASSMRSRRSGQLAYPLSETALTPDNVIVGDFIRALVTQAGNHGYHVLITSNGARGMRDLVRSGRVDGFVFSDMFGSDERLEIVEDTHTPFASFGRVPMGLRQAWVDVDNVVGTHEATEHIIGLGHRHVAFLGHRIAYWDDERREGYLSAIAEHGLIPRVVTVHNDQESMDAAALAFLREPDRPTAIVCSSDSLALSVYRAAEKLGLTVGGDISVSGFDSSVIGRSLVPSLTSMRVPVDRIAELVVERFVAELHDPGADVEGELVTPELRPAASTAPPVRRRAL</sequence>
<name>A0ABN6Y0P3_9MICO</name>
<dbReference type="PROSITE" id="PS00356">
    <property type="entry name" value="HTH_LACI_1"/>
    <property type="match status" value="1"/>
</dbReference>
<dbReference type="InterPro" id="IPR000843">
    <property type="entry name" value="HTH_LacI"/>
</dbReference>
<keyword evidence="8" id="KW-1185">Reference proteome</keyword>
<dbReference type="PANTHER" id="PTHR30146">
    <property type="entry name" value="LACI-RELATED TRANSCRIPTIONAL REPRESSOR"/>
    <property type="match status" value="1"/>
</dbReference>
<proteinExistence type="predicted"/>
<protein>
    <submittedName>
        <fullName evidence="7">Alanine racemase</fullName>
    </submittedName>
</protein>
<dbReference type="SUPFAM" id="SSF53822">
    <property type="entry name" value="Periplasmic binding protein-like I"/>
    <property type="match status" value="1"/>
</dbReference>
<evidence type="ECO:0000256" key="4">
    <source>
        <dbReference type="SAM" id="MobiDB-lite"/>
    </source>
</evidence>
<feature type="domain" description="HTH cro/C1-type" evidence="6">
    <location>
        <begin position="2"/>
        <end position="50"/>
    </location>
</feature>
<dbReference type="Pfam" id="PF13377">
    <property type="entry name" value="Peripla_BP_3"/>
    <property type="match status" value="1"/>
</dbReference>
<keyword evidence="3" id="KW-0804">Transcription</keyword>
<keyword evidence="1" id="KW-0805">Transcription regulation</keyword>
<dbReference type="PROSITE" id="PS50932">
    <property type="entry name" value="HTH_LACI_2"/>
    <property type="match status" value="1"/>
</dbReference>
<feature type="region of interest" description="Disordered" evidence="4">
    <location>
        <begin position="315"/>
        <end position="337"/>
    </location>
</feature>
<dbReference type="Gene3D" id="1.10.260.40">
    <property type="entry name" value="lambda repressor-like DNA-binding domains"/>
    <property type="match status" value="1"/>
</dbReference>
<evidence type="ECO:0000313" key="8">
    <source>
        <dbReference type="Proteomes" id="UP001321486"/>
    </source>
</evidence>
<dbReference type="PANTHER" id="PTHR30146:SF109">
    <property type="entry name" value="HTH-TYPE TRANSCRIPTIONAL REGULATOR GALS"/>
    <property type="match status" value="1"/>
</dbReference>
<evidence type="ECO:0000256" key="2">
    <source>
        <dbReference type="ARBA" id="ARBA00023125"/>
    </source>
</evidence>
<dbReference type="CDD" id="cd01392">
    <property type="entry name" value="HTH_LacI"/>
    <property type="match status" value="1"/>
</dbReference>
<dbReference type="InterPro" id="IPR046335">
    <property type="entry name" value="LacI/GalR-like_sensor"/>
</dbReference>
<feature type="domain" description="HTH lacI-type" evidence="5">
    <location>
        <begin position="6"/>
        <end position="60"/>
    </location>
</feature>
<keyword evidence="2" id="KW-0238">DNA-binding</keyword>
<organism evidence="7 8">
    <name type="scientific">Frondihabitans sucicola</name>
    <dbReference type="NCBI Taxonomy" id="1268041"/>
    <lineage>
        <taxon>Bacteria</taxon>
        <taxon>Bacillati</taxon>
        <taxon>Actinomycetota</taxon>
        <taxon>Actinomycetes</taxon>
        <taxon>Micrococcales</taxon>
        <taxon>Microbacteriaceae</taxon>
        <taxon>Frondihabitans</taxon>
    </lineage>
</organism>
<evidence type="ECO:0000256" key="3">
    <source>
        <dbReference type="ARBA" id="ARBA00023163"/>
    </source>
</evidence>
<dbReference type="InterPro" id="IPR001387">
    <property type="entry name" value="Cro/C1-type_HTH"/>
</dbReference>
<dbReference type="Proteomes" id="UP001321486">
    <property type="component" value="Chromosome"/>
</dbReference>